<dbReference type="InterPro" id="IPR002083">
    <property type="entry name" value="MATH/TRAF_dom"/>
</dbReference>
<dbReference type="AlphaFoldDB" id="A0A3L6RIE7"/>
<accession>A0A3L6RIE7</accession>
<evidence type="ECO:0000313" key="2">
    <source>
        <dbReference type="Proteomes" id="UP000275267"/>
    </source>
</evidence>
<dbReference type="STRING" id="4540.A0A3L6RIE7"/>
<dbReference type="SUPFAM" id="SSF49599">
    <property type="entry name" value="TRAF domain-like"/>
    <property type="match status" value="1"/>
</dbReference>
<protein>
    <submittedName>
        <fullName evidence="1">BTB/POZ and MATH domain-containing protein 2-like</fullName>
    </submittedName>
</protein>
<comment type="caution">
    <text evidence="1">The sequence shown here is derived from an EMBL/GenBank/DDBJ whole genome shotgun (WGS) entry which is preliminary data.</text>
</comment>
<gene>
    <name evidence="1" type="ORF">C2845_PM13G07070</name>
</gene>
<dbReference type="Gene3D" id="2.60.210.10">
    <property type="entry name" value="Apoptosis, Tumor Necrosis Factor Receptor Associated Protein 2, Chain A"/>
    <property type="match status" value="1"/>
</dbReference>
<keyword evidence="2" id="KW-1185">Reference proteome</keyword>
<proteinExistence type="predicted"/>
<dbReference type="OrthoDB" id="636773at2759"/>
<evidence type="ECO:0000313" key="1">
    <source>
        <dbReference type="EMBL" id="RLN04307.1"/>
    </source>
</evidence>
<reference evidence="2" key="1">
    <citation type="journal article" date="2019" name="Nat. Commun.">
        <title>The genome of broomcorn millet.</title>
        <authorList>
            <person name="Zou C."/>
            <person name="Miki D."/>
            <person name="Li D."/>
            <person name="Tang Q."/>
            <person name="Xiao L."/>
            <person name="Rajput S."/>
            <person name="Deng P."/>
            <person name="Jia W."/>
            <person name="Huang R."/>
            <person name="Zhang M."/>
            <person name="Sun Y."/>
            <person name="Hu J."/>
            <person name="Fu X."/>
            <person name="Schnable P.S."/>
            <person name="Li F."/>
            <person name="Zhang H."/>
            <person name="Feng B."/>
            <person name="Zhu X."/>
            <person name="Liu R."/>
            <person name="Schnable J.C."/>
            <person name="Zhu J.-K."/>
            <person name="Zhang H."/>
        </authorList>
    </citation>
    <scope>NUCLEOTIDE SEQUENCE [LARGE SCALE GENOMIC DNA]</scope>
</reference>
<dbReference type="EMBL" id="PQIB02000008">
    <property type="protein sequence ID" value="RLN04307.1"/>
    <property type="molecule type" value="Genomic_DNA"/>
</dbReference>
<sequence>MAAGDQTIKRIFEVPAFSTPDGTLHLWPCFHRSPIFTAGGYDWSISYFPESIYDGDSIDLCLQLESEGASVTISSSVALLDPKPSLPLFKLVEESRVGARSRTGCPRAS</sequence>
<dbReference type="Proteomes" id="UP000275267">
    <property type="component" value="Unassembled WGS sequence"/>
</dbReference>
<organism evidence="1 2">
    <name type="scientific">Panicum miliaceum</name>
    <name type="common">Proso millet</name>
    <name type="synonym">Broomcorn millet</name>
    <dbReference type="NCBI Taxonomy" id="4540"/>
    <lineage>
        <taxon>Eukaryota</taxon>
        <taxon>Viridiplantae</taxon>
        <taxon>Streptophyta</taxon>
        <taxon>Embryophyta</taxon>
        <taxon>Tracheophyta</taxon>
        <taxon>Spermatophyta</taxon>
        <taxon>Magnoliopsida</taxon>
        <taxon>Liliopsida</taxon>
        <taxon>Poales</taxon>
        <taxon>Poaceae</taxon>
        <taxon>PACMAD clade</taxon>
        <taxon>Panicoideae</taxon>
        <taxon>Panicodae</taxon>
        <taxon>Paniceae</taxon>
        <taxon>Panicinae</taxon>
        <taxon>Panicum</taxon>
        <taxon>Panicum sect. Panicum</taxon>
    </lineage>
</organism>
<dbReference type="InterPro" id="IPR008974">
    <property type="entry name" value="TRAF-like"/>
</dbReference>
<dbReference type="CDD" id="cd00121">
    <property type="entry name" value="MATH"/>
    <property type="match status" value="1"/>
</dbReference>
<name>A0A3L6RIE7_PANMI</name>